<evidence type="ECO:0000256" key="1">
    <source>
        <dbReference type="SAM" id="Phobius"/>
    </source>
</evidence>
<dbReference type="Proteomes" id="UP000182882">
    <property type="component" value="Unassembled WGS sequence"/>
</dbReference>
<keyword evidence="5" id="KW-1185">Reference proteome</keyword>
<feature type="domain" description="ABC-type uncharacterised transport system" evidence="2">
    <location>
        <begin position="159"/>
        <end position="384"/>
    </location>
</feature>
<proteinExistence type="predicted"/>
<organism evidence="4 5">
    <name type="scientific">Nitrosomonas ureae</name>
    <dbReference type="NCBI Taxonomy" id="44577"/>
    <lineage>
        <taxon>Bacteria</taxon>
        <taxon>Pseudomonadati</taxon>
        <taxon>Pseudomonadota</taxon>
        <taxon>Betaproteobacteria</taxon>
        <taxon>Nitrosomonadales</taxon>
        <taxon>Nitrosomonadaceae</taxon>
        <taxon>Nitrosomonas</taxon>
    </lineage>
</organism>
<accession>A0A1H2G2L7</accession>
<sequence length="453" mass="50963">MIMLNKKLRRHYRIQNGVFVILLLLLVIILGFVAVQYRFQWDISQNGRNSLSETSIEILQKLQAPIRVTAYATEQHAQLGDIRKIITDFVALYQRVKPDLSLTFVDPVEQPVLTQQADVKVNGELVIKYNKRTEHLTTINEQAFSNALMRLARAEDKLIVTLSGHGERRLEGDANYDLGDFGKYLSTNGFSNQTTNLTIEQDIPRNASLLLIASPQTDLLPGEVDKLLNYIDQGGNLLWLVDQESLRGLLPLTEKLHLTLTPGVVIDPQAGQLKAPITFSMGAIYGRHAITNNFNYITVFPYARQITINENEDWSSVALVEVAQQGWIETGDLNGSITFDQATDVPGPVTIAVALTRNIRDREQRIVVVGSGHFLANTYLGNGSNLDFGVNLVNWLTDDEELMVIQPRATIDSSLILSESELTWIAMGFLVLLPTFFLACGFFIWWHRRRITK</sequence>
<dbReference type="EMBL" id="FNLN01000027">
    <property type="protein sequence ID" value="SDU13869.1"/>
    <property type="molecule type" value="Genomic_DNA"/>
</dbReference>
<keyword evidence="1" id="KW-0472">Membrane</keyword>
<dbReference type="KEGG" id="nur:ATY38_13540"/>
<protein>
    <submittedName>
        <fullName evidence="4">ABC-type uncharacterized transport system involved in gliding motility, auxiliary component</fullName>
    </submittedName>
</protein>
<dbReference type="AlphaFoldDB" id="A0A1H2G2L7"/>
<dbReference type="SUPFAM" id="SSF52317">
    <property type="entry name" value="Class I glutamine amidotransferase-like"/>
    <property type="match status" value="1"/>
</dbReference>
<feature type="domain" description="DUF7088" evidence="3">
    <location>
        <begin position="45"/>
        <end position="119"/>
    </location>
</feature>
<dbReference type="InterPro" id="IPR019196">
    <property type="entry name" value="ABC_transp_unknown"/>
</dbReference>
<dbReference type="InterPro" id="IPR029062">
    <property type="entry name" value="Class_I_gatase-like"/>
</dbReference>
<reference evidence="5" key="1">
    <citation type="submission" date="2016-10" db="EMBL/GenBank/DDBJ databases">
        <authorList>
            <person name="Varghese N."/>
            <person name="Submissions S."/>
        </authorList>
    </citation>
    <scope>NUCLEOTIDE SEQUENCE [LARGE SCALE GENOMIC DNA]</scope>
    <source>
        <strain evidence="5">Nm10</strain>
    </source>
</reference>
<evidence type="ECO:0000313" key="4">
    <source>
        <dbReference type="EMBL" id="SDU13869.1"/>
    </source>
</evidence>
<gene>
    <name evidence="4" type="ORF">SAMN05216406_12729</name>
</gene>
<evidence type="ECO:0000259" key="3">
    <source>
        <dbReference type="Pfam" id="PF23357"/>
    </source>
</evidence>
<keyword evidence="1" id="KW-1133">Transmembrane helix</keyword>
<name>A0A1H2G2L7_9PROT</name>
<feature type="transmembrane region" description="Helical" evidence="1">
    <location>
        <begin position="12"/>
        <end position="35"/>
    </location>
</feature>
<keyword evidence="1" id="KW-0812">Transmembrane</keyword>
<feature type="transmembrane region" description="Helical" evidence="1">
    <location>
        <begin position="422"/>
        <end position="446"/>
    </location>
</feature>
<dbReference type="RefSeq" id="WP_062559754.1">
    <property type="nucleotide sequence ID" value="NZ_CP013341.1"/>
</dbReference>
<dbReference type="InterPro" id="IPR055396">
    <property type="entry name" value="DUF7088"/>
</dbReference>
<evidence type="ECO:0000259" key="2">
    <source>
        <dbReference type="Pfam" id="PF09822"/>
    </source>
</evidence>
<dbReference type="Pfam" id="PF09822">
    <property type="entry name" value="ABC_transp_aux"/>
    <property type="match status" value="1"/>
</dbReference>
<dbReference type="Pfam" id="PF23357">
    <property type="entry name" value="DUF7088"/>
    <property type="match status" value="1"/>
</dbReference>
<evidence type="ECO:0000313" key="5">
    <source>
        <dbReference type="Proteomes" id="UP000182882"/>
    </source>
</evidence>